<dbReference type="SUPFAM" id="SSF50104">
    <property type="entry name" value="Translation proteins SH3-like domain"/>
    <property type="match status" value="1"/>
</dbReference>
<dbReference type="Gene3D" id="2.30.30.30">
    <property type="match status" value="1"/>
</dbReference>
<comment type="similarity">
    <text evidence="5 7">Belongs to the NusG family.</text>
</comment>
<dbReference type="InterPro" id="IPR005824">
    <property type="entry name" value="KOW"/>
</dbReference>
<evidence type="ECO:0000313" key="10">
    <source>
        <dbReference type="EMBL" id="QIQ09840.1"/>
    </source>
</evidence>
<dbReference type="CDD" id="cd09891">
    <property type="entry name" value="NGN_Bact_1"/>
    <property type="match status" value="1"/>
</dbReference>
<evidence type="ECO:0000256" key="1">
    <source>
        <dbReference type="ARBA" id="ARBA00022472"/>
    </source>
</evidence>
<dbReference type="SMART" id="SM00739">
    <property type="entry name" value="KOW"/>
    <property type="match status" value="1"/>
</dbReference>
<dbReference type="HAMAP" id="MF_00948">
    <property type="entry name" value="NusG"/>
    <property type="match status" value="1"/>
</dbReference>
<dbReference type="InterPro" id="IPR010216">
    <property type="entry name" value="Transcrpt_antiterm_NusG_myco"/>
</dbReference>
<comment type="function">
    <text evidence="5 7">Participates in transcription elongation, termination and antitermination.</text>
</comment>
<dbReference type="GO" id="GO:0032784">
    <property type="term" value="P:regulation of DNA-templated transcription elongation"/>
    <property type="evidence" value="ECO:0007669"/>
    <property type="project" value="InterPro"/>
</dbReference>
<protein>
    <recommendedName>
        <fullName evidence="5 6">Transcription termination/antitermination protein NusG</fullName>
    </recommendedName>
</protein>
<keyword evidence="3 5" id="KW-0805">Transcription regulation</keyword>
<dbReference type="GO" id="GO:0005829">
    <property type="term" value="C:cytosol"/>
    <property type="evidence" value="ECO:0007669"/>
    <property type="project" value="TreeGrafter"/>
</dbReference>
<organism evidence="10">
    <name type="scientific">uncultured Mycoplasmataceae bacterium</name>
    <dbReference type="NCBI Taxonomy" id="300027"/>
    <lineage>
        <taxon>Bacteria</taxon>
        <taxon>Bacillati</taxon>
        <taxon>Mycoplasmatota</taxon>
        <taxon>Mollicutes</taxon>
        <taxon>Mycoplasmataceae</taxon>
        <taxon>environmental samples</taxon>
    </lineage>
</organism>
<dbReference type="SUPFAM" id="SSF82679">
    <property type="entry name" value="N-utilization substance G protein NusG, N-terminal domain"/>
    <property type="match status" value="1"/>
</dbReference>
<dbReference type="InterPro" id="IPR047050">
    <property type="entry name" value="NGN"/>
</dbReference>
<dbReference type="NCBIfam" id="TIGR01956">
    <property type="entry name" value="NusG_myco"/>
    <property type="match status" value="1"/>
</dbReference>
<feature type="domain" description="NusG-like N-terminal" evidence="8">
    <location>
        <begin position="6"/>
        <end position="145"/>
    </location>
</feature>
<proteinExistence type="inferred from homology"/>
<keyword evidence="2 5" id="KW-0889">Transcription antitermination</keyword>
<dbReference type="InterPro" id="IPR036735">
    <property type="entry name" value="NGN_dom_sf"/>
</dbReference>
<accession>A0A6G9HHJ6</accession>
<evidence type="ECO:0000256" key="3">
    <source>
        <dbReference type="ARBA" id="ARBA00023015"/>
    </source>
</evidence>
<dbReference type="PANTHER" id="PTHR30265">
    <property type="entry name" value="RHO-INTERACTING TRANSCRIPTION TERMINATION FACTOR NUSG"/>
    <property type="match status" value="1"/>
</dbReference>
<evidence type="ECO:0000256" key="5">
    <source>
        <dbReference type="HAMAP-Rule" id="MF_00948"/>
    </source>
</evidence>
<dbReference type="PRINTS" id="PR00338">
    <property type="entry name" value="NUSGTNSCPFCT"/>
</dbReference>
<dbReference type="InterPro" id="IPR006645">
    <property type="entry name" value="NGN-like_dom"/>
</dbReference>
<evidence type="ECO:0000259" key="9">
    <source>
        <dbReference type="SMART" id="SM00739"/>
    </source>
</evidence>
<dbReference type="SMART" id="SM00738">
    <property type="entry name" value="NGN"/>
    <property type="match status" value="1"/>
</dbReference>
<feature type="domain" description="KOW" evidence="9">
    <location>
        <begin position="175"/>
        <end position="202"/>
    </location>
</feature>
<dbReference type="GO" id="GO:0006353">
    <property type="term" value="P:DNA-templated transcription termination"/>
    <property type="evidence" value="ECO:0007669"/>
    <property type="project" value="UniProtKB-UniRule"/>
</dbReference>
<dbReference type="GO" id="GO:0031564">
    <property type="term" value="P:transcription antitermination"/>
    <property type="evidence" value="ECO:0007669"/>
    <property type="project" value="UniProtKB-UniRule"/>
</dbReference>
<evidence type="ECO:0000259" key="8">
    <source>
        <dbReference type="SMART" id="SM00738"/>
    </source>
</evidence>
<dbReference type="CDD" id="cd06091">
    <property type="entry name" value="KOW_NusG"/>
    <property type="match status" value="1"/>
</dbReference>
<dbReference type="Pfam" id="PF02357">
    <property type="entry name" value="NusG"/>
    <property type="match status" value="1"/>
</dbReference>
<keyword evidence="4 5" id="KW-0804">Transcription</keyword>
<dbReference type="PANTHER" id="PTHR30265:SF2">
    <property type="entry name" value="TRANSCRIPTION TERMINATION_ANTITERMINATION PROTEIN NUSG"/>
    <property type="match status" value="1"/>
</dbReference>
<name>A0A6G9HHJ6_9MOLU</name>
<evidence type="ECO:0000256" key="4">
    <source>
        <dbReference type="ARBA" id="ARBA00023163"/>
    </source>
</evidence>
<gene>
    <name evidence="5 10" type="primary">nusG</name>
    <name evidence="10" type="ORF">PlMoll_0030</name>
</gene>
<dbReference type="InterPro" id="IPR014722">
    <property type="entry name" value="Rib_uL2_dom2"/>
</dbReference>
<dbReference type="AlphaFoldDB" id="A0A6G9HHJ6"/>
<dbReference type="InterPro" id="IPR001062">
    <property type="entry name" value="Transcrpt_antiterm_NusG"/>
</dbReference>
<dbReference type="GO" id="GO:0006354">
    <property type="term" value="P:DNA-templated transcription elongation"/>
    <property type="evidence" value="ECO:0007669"/>
    <property type="project" value="UniProtKB-UniRule"/>
</dbReference>
<dbReference type="InterPro" id="IPR043425">
    <property type="entry name" value="NusG-like"/>
</dbReference>
<dbReference type="InterPro" id="IPR008991">
    <property type="entry name" value="Translation_prot_SH3-like_sf"/>
</dbReference>
<evidence type="ECO:0000256" key="2">
    <source>
        <dbReference type="ARBA" id="ARBA00022814"/>
    </source>
</evidence>
<keyword evidence="1 5" id="KW-0806">Transcription termination</keyword>
<evidence type="ECO:0000256" key="6">
    <source>
        <dbReference type="NCBIfam" id="TIGR01956"/>
    </source>
</evidence>
<dbReference type="EMBL" id="MN991199">
    <property type="protein sequence ID" value="QIQ09840.1"/>
    <property type="molecule type" value="Genomic_DNA"/>
</dbReference>
<dbReference type="Gene3D" id="3.30.70.940">
    <property type="entry name" value="NusG, N-terminal domain"/>
    <property type="match status" value="1"/>
</dbReference>
<evidence type="ECO:0000256" key="7">
    <source>
        <dbReference type="RuleBase" id="RU000538"/>
    </source>
</evidence>
<sequence length="229" mass="25775">MDQNSMYQWFIITAIAGKEDSIKDTLIEKIRNFGYEDHVKEIKIFKRSIVKEEIFSKNDPSLPKSMKNTKTTKWETTPDGKYKKIRTKIVNKFPGYIFINMIMDKNIWYTIRNTNGVMGFVGSSGKGAMPIPITISEFNNVNTNAQAASEEAPKAEVENVAAIEPVVEKQVYTTDLKIGENVQITVGAFAGTVGTIRNIDLEKGTASVEVEFFGRSQQIETPFSELKKD</sequence>
<reference evidence="10" key="1">
    <citation type="journal article" date="2020" name="J. ISSAAS">
        <title>Lactobacilli and other gastrointestinal microbiota of Peromyscus leucopus, reservoir host for agents of Lyme disease and other zoonoses in North America.</title>
        <authorList>
            <person name="Milovic A."/>
            <person name="Bassam K."/>
            <person name="Shao H."/>
            <person name="Chatzistamou I."/>
            <person name="Tufts D.M."/>
            <person name="Diuk-Wasser M."/>
            <person name="Barbour A.G."/>
        </authorList>
    </citation>
    <scope>NUCLEOTIDE SEQUENCE</scope>
    <source>
        <strain evidence="10">LL85</strain>
    </source>
</reference>